<dbReference type="Pfam" id="PF00593">
    <property type="entry name" value="TonB_dep_Rec_b-barrel"/>
    <property type="match status" value="1"/>
</dbReference>
<organism evidence="15 16">
    <name type="scientific">Aquamicrobium lusatiense</name>
    <dbReference type="NCBI Taxonomy" id="89772"/>
    <lineage>
        <taxon>Bacteria</taxon>
        <taxon>Pseudomonadati</taxon>
        <taxon>Pseudomonadota</taxon>
        <taxon>Alphaproteobacteria</taxon>
        <taxon>Hyphomicrobiales</taxon>
        <taxon>Phyllobacteriaceae</taxon>
        <taxon>Aquamicrobium</taxon>
    </lineage>
</organism>
<evidence type="ECO:0000256" key="8">
    <source>
        <dbReference type="ARBA" id="ARBA00023170"/>
    </source>
</evidence>
<proteinExistence type="inferred from homology"/>
<keyword evidence="4 10" id="KW-1134">Transmembrane beta strand</keyword>
<keyword evidence="9 10" id="KW-0998">Cell outer membrane</keyword>
<dbReference type="Gene3D" id="2.40.170.20">
    <property type="entry name" value="TonB-dependent receptor, beta-barrel domain"/>
    <property type="match status" value="1"/>
</dbReference>
<feature type="signal peptide" evidence="12">
    <location>
        <begin position="1"/>
        <end position="32"/>
    </location>
</feature>
<dbReference type="InterPro" id="IPR000531">
    <property type="entry name" value="Beta-barrel_TonB"/>
</dbReference>
<evidence type="ECO:0000256" key="9">
    <source>
        <dbReference type="ARBA" id="ARBA00023237"/>
    </source>
</evidence>
<dbReference type="AlphaFoldDB" id="A0A7W9VWQ5"/>
<comment type="similarity">
    <text evidence="2 10 11">Belongs to the TonB-dependent receptor family.</text>
</comment>
<sequence>MAIVPLRSEKLLVATALSTGVALLCAMTHASAQQTADDGSSTLLDTIVVPAGKRARLGAEDARALREADFRASSSVRTVTREEIKQIGPGRPDNILQTVPGVFTQGQARMPGVSVNVRGMQDFGRTNVSIDGARQTFQYTTAGPMGMAFIDPALVRGVSIAKGTVATEGGAGSLGGIVNFRTLELDDILTGGKNWGAEATTTYGTNGYNWSGTLAAGARNDRISGIGALSFRDSGRYRDGNGKYANQTGQDLVSGLAKVGLQLSDDQTLDLGFIRYHNEFALNSTEFDANVTTLTAKHRYDPDSDLVDLRTNAYYNKTKVNQYWFTGNLIAGEDIDYNNDSFGFDVSNVSRFSAGDVALALKYGMEGTWDRVRTEETGPDTHQTSSGWTPSGNRSIVSGFAEMTATKGMFDLTAAARIDHFSLSGSGNNPTTGTGGMPAVPAGPFSVDKSETAVSPKVTLAARPAPWLSVYGSYGLGFRPPAITETLMANRHPGFVGNFVRFYPNPFLEPERSKGWEAGANLVFDNVLRAGDGLRLKGSYYSSEIDDYIVSMQGSCVAATCFYFDNVAGTSKVKGFELDAAYDAGFAFAGLGYHRINADLPVPSAGLGVFAGPPKQVWTLTAGVRLFEDRLTLGGRVRSVSESVYGGQASTGTPPSGVEPYRLYDAFASYKVSENLDLNFTAENLTDKVYKPGMTADSMNGPGRTLKFSIAARF</sequence>
<reference evidence="15 16" key="1">
    <citation type="submission" date="2020-08" db="EMBL/GenBank/DDBJ databases">
        <title>Genomic Encyclopedia of Type Strains, Phase IV (KMG-IV): sequencing the most valuable type-strain genomes for metagenomic binning, comparative biology and taxonomic classification.</title>
        <authorList>
            <person name="Goeker M."/>
        </authorList>
    </citation>
    <scope>NUCLEOTIDE SEQUENCE [LARGE SCALE GENOMIC DNA]</scope>
    <source>
        <strain evidence="15 16">DSM 11099</strain>
    </source>
</reference>
<name>A0A7W9VWQ5_9HYPH</name>
<dbReference type="InterPro" id="IPR036942">
    <property type="entry name" value="Beta-barrel_TonB_sf"/>
</dbReference>
<accession>A0A7W9VWQ5</accession>
<keyword evidence="16" id="KW-1185">Reference proteome</keyword>
<evidence type="ECO:0000313" key="15">
    <source>
        <dbReference type="EMBL" id="MBB6013545.1"/>
    </source>
</evidence>
<dbReference type="GO" id="GO:0044718">
    <property type="term" value="P:siderophore transmembrane transport"/>
    <property type="evidence" value="ECO:0007669"/>
    <property type="project" value="TreeGrafter"/>
</dbReference>
<keyword evidence="12" id="KW-0732">Signal</keyword>
<dbReference type="GO" id="GO:0015344">
    <property type="term" value="F:siderophore uptake transmembrane transporter activity"/>
    <property type="evidence" value="ECO:0007669"/>
    <property type="project" value="TreeGrafter"/>
</dbReference>
<dbReference type="InterPro" id="IPR011276">
    <property type="entry name" value="TonB_haem/Hb_rcpt"/>
</dbReference>
<dbReference type="GO" id="GO:0015232">
    <property type="term" value="F:heme transmembrane transporter activity"/>
    <property type="evidence" value="ECO:0007669"/>
    <property type="project" value="InterPro"/>
</dbReference>
<evidence type="ECO:0000256" key="2">
    <source>
        <dbReference type="ARBA" id="ARBA00009810"/>
    </source>
</evidence>
<protein>
    <submittedName>
        <fullName evidence="15">Hemoglobin/transferrin/lactoferrin receptor protein</fullName>
    </submittedName>
</protein>
<comment type="caution">
    <text evidence="15">The sequence shown here is derived from an EMBL/GenBank/DDBJ whole genome shotgun (WGS) entry which is preliminary data.</text>
</comment>
<feature type="domain" description="TonB-dependent receptor-like beta-barrel" evidence="13">
    <location>
        <begin position="239"/>
        <end position="685"/>
    </location>
</feature>
<evidence type="ECO:0000256" key="4">
    <source>
        <dbReference type="ARBA" id="ARBA00022452"/>
    </source>
</evidence>
<dbReference type="Gene3D" id="2.170.130.10">
    <property type="entry name" value="TonB-dependent receptor, plug domain"/>
    <property type="match status" value="1"/>
</dbReference>
<dbReference type="CDD" id="cd01347">
    <property type="entry name" value="ligand_gated_channel"/>
    <property type="match status" value="1"/>
</dbReference>
<evidence type="ECO:0000256" key="5">
    <source>
        <dbReference type="ARBA" id="ARBA00022692"/>
    </source>
</evidence>
<dbReference type="NCBIfam" id="TIGR01785">
    <property type="entry name" value="TonB-hemin"/>
    <property type="match status" value="1"/>
</dbReference>
<dbReference type="Proteomes" id="UP000533306">
    <property type="component" value="Unassembled WGS sequence"/>
</dbReference>
<evidence type="ECO:0000256" key="11">
    <source>
        <dbReference type="RuleBase" id="RU003357"/>
    </source>
</evidence>
<keyword evidence="3 10" id="KW-0813">Transport</keyword>
<dbReference type="GO" id="GO:0009279">
    <property type="term" value="C:cell outer membrane"/>
    <property type="evidence" value="ECO:0007669"/>
    <property type="project" value="UniProtKB-SubCell"/>
</dbReference>
<dbReference type="InterPro" id="IPR037066">
    <property type="entry name" value="Plug_dom_sf"/>
</dbReference>
<evidence type="ECO:0000259" key="14">
    <source>
        <dbReference type="Pfam" id="PF07715"/>
    </source>
</evidence>
<feature type="domain" description="TonB-dependent receptor plug" evidence="14">
    <location>
        <begin position="72"/>
        <end position="177"/>
    </location>
</feature>
<dbReference type="PANTHER" id="PTHR30069">
    <property type="entry name" value="TONB-DEPENDENT OUTER MEMBRANE RECEPTOR"/>
    <property type="match status" value="1"/>
</dbReference>
<dbReference type="PANTHER" id="PTHR30069:SF41">
    <property type="entry name" value="HEME_HEMOPEXIN UTILIZATION PROTEIN C"/>
    <property type="match status" value="1"/>
</dbReference>
<evidence type="ECO:0000313" key="16">
    <source>
        <dbReference type="Proteomes" id="UP000533306"/>
    </source>
</evidence>
<evidence type="ECO:0000256" key="12">
    <source>
        <dbReference type="SAM" id="SignalP"/>
    </source>
</evidence>
<evidence type="ECO:0000256" key="7">
    <source>
        <dbReference type="ARBA" id="ARBA00023136"/>
    </source>
</evidence>
<dbReference type="EMBL" id="JACHEU010000002">
    <property type="protein sequence ID" value="MBB6013545.1"/>
    <property type="molecule type" value="Genomic_DNA"/>
</dbReference>
<keyword evidence="8 15" id="KW-0675">Receptor</keyword>
<keyword evidence="5 10" id="KW-0812">Transmembrane</keyword>
<comment type="subcellular location">
    <subcellularLocation>
        <location evidence="1 10">Cell outer membrane</location>
        <topology evidence="1 10">Multi-pass membrane protein</topology>
    </subcellularLocation>
</comment>
<gene>
    <name evidence="15" type="ORF">HNR59_002934</name>
</gene>
<dbReference type="Pfam" id="PF07715">
    <property type="entry name" value="Plug"/>
    <property type="match status" value="1"/>
</dbReference>
<evidence type="ECO:0000256" key="10">
    <source>
        <dbReference type="PROSITE-ProRule" id="PRU01360"/>
    </source>
</evidence>
<dbReference type="PROSITE" id="PS52016">
    <property type="entry name" value="TONB_DEPENDENT_REC_3"/>
    <property type="match status" value="1"/>
</dbReference>
<evidence type="ECO:0000259" key="13">
    <source>
        <dbReference type="Pfam" id="PF00593"/>
    </source>
</evidence>
<dbReference type="SUPFAM" id="SSF56935">
    <property type="entry name" value="Porins"/>
    <property type="match status" value="1"/>
</dbReference>
<keyword evidence="6 11" id="KW-0798">TonB box</keyword>
<feature type="chain" id="PRO_5031030732" evidence="12">
    <location>
        <begin position="33"/>
        <end position="714"/>
    </location>
</feature>
<dbReference type="InterPro" id="IPR039426">
    <property type="entry name" value="TonB-dep_rcpt-like"/>
</dbReference>
<keyword evidence="7 10" id="KW-0472">Membrane</keyword>
<evidence type="ECO:0000256" key="1">
    <source>
        <dbReference type="ARBA" id="ARBA00004571"/>
    </source>
</evidence>
<dbReference type="InterPro" id="IPR012910">
    <property type="entry name" value="Plug_dom"/>
</dbReference>
<dbReference type="RefSeq" id="WP_183831742.1">
    <property type="nucleotide sequence ID" value="NZ_JACHEU010000002.1"/>
</dbReference>
<evidence type="ECO:0000256" key="6">
    <source>
        <dbReference type="ARBA" id="ARBA00023077"/>
    </source>
</evidence>
<evidence type="ECO:0000256" key="3">
    <source>
        <dbReference type="ARBA" id="ARBA00022448"/>
    </source>
</evidence>